<feature type="domain" description="NlpC/P60" evidence="7">
    <location>
        <begin position="237"/>
        <end position="371"/>
    </location>
</feature>
<comment type="caution">
    <text evidence="8">The sequence shown here is derived from an EMBL/GenBank/DDBJ whole genome shotgun (WGS) entry which is preliminary data.</text>
</comment>
<keyword evidence="2" id="KW-0645">Protease</keyword>
<evidence type="ECO:0000313" key="8">
    <source>
        <dbReference type="EMBL" id="MPR34655.1"/>
    </source>
</evidence>
<dbReference type="Pfam" id="PF00877">
    <property type="entry name" value="NLPC_P60"/>
    <property type="match status" value="1"/>
</dbReference>
<keyword evidence="9" id="KW-1185">Reference proteome</keyword>
<dbReference type="PROSITE" id="PS51781">
    <property type="entry name" value="SH3B"/>
    <property type="match status" value="1"/>
</dbReference>
<organism evidence="8 9">
    <name type="scientific">Salmonirosea aquatica</name>
    <dbReference type="NCBI Taxonomy" id="2654236"/>
    <lineage>
        <taxon>Bacteria</taxon>
        <taxon>Pseudomonadati</taxon>
        <taxon>Bacteroidota</taxon>
        <taxon>Cytophagia</taxon>
        <taxon>Cytophagales</taxon>
        <taxon>Spirosomataceae</taxon>
        <taxon>Salmonirosea</taxon>
    </lineage>
</organism>
<dbReference type="SUPFAM" id="SSF54001">
    <property type="entry name" value="Cysteine proteinases"/>
    <property type="match status" value="1"/>
</dbReference>
<evidence type="ECO:0000259" key="7">
    <source>
        <dbReference type="PROSITE" id="PS51935"/>
    </source>
</evidence>
<dbReference type="InterPro" id="IPR000064">
    <property type="entry name" value="NLP_P60_dom"/>
</dbReference>
<feature type="chain" id="PRO_5028933611" evidence="5">
    <location>
        <begin position="20"/>
        <end position="385"/>
    </location>
</feature>
<dbReference type="InterPro" id="IPR038765">
    <property type="entry name" value="Papain-like_cys_pep_sf"/>
</dbReference>
<dbReference type="SUPFAM" id="SSF82057">
    <property type="entry name" value="Prokaryotic SH3-related domain"/>
    <property type="match status" value="1"/>
</dbReference>
<dbReference type="PANTHER" id="PTHR47053:SF1">
    <property type="entry name" value="MUREIN DD-ENDOPEPTIDASE MEPH-RELATED"/>
    <property type="match status" value="1"/>
</dbReference>
<feature type="signal peptide" evidence="5">
    <location>
        <begin position="1"/>
        <end position="19"/>
    </location>
</feature>
<proteinExistence type="inferred from homology"/>
<evidence type="ECO:0000256" key="2">
    <source>
        <dbReference type="ARBA" id="ARBA00022670"/>
    </source>
</evidence>
<comment type="similarity">
    <text evidence="1">Belongs to the peptidase C40 family.</text>
</comment>
<protein>
    <submittedName>
        <fullName evidence="8">SH3 domain-containing protein</fullName>
    </submittedName>
</protein>
<keyword evidence="3" id="KW-0378">Hydrolase</keyword>
<dbReference type="GO" id="GO:0008234">
    <property type="term" value="F:cysteine-type peptidase activity"/>
    <property type="evidence" value="ECO:0007669"/>
    <property type="project" value="UniProtKB-KW"/>
</dbReference>
<dbReference type="EMBL" id="WHLY01000002">
    <property type="protein sequence ID" value="MPR34655.1"/>
    <property type="molecule type" value="Genomic_DNA"/>
</dbReference>
<dbReference type="InterPro" id="IPR051202">
    <property type="entry name" value="Peptidase_C40"/>
</dbReference>
<dbReference type="Pfam" id="PF08239">
    <property type="entry name" value="SH3_3"/>
    <property type="match status" value="1"/>
</dbReference>
<evidence type="ECO:0000256" key="5">
    <source>
        <dbReference type="SAM" id="SignalP"/>
    </source>
</evidence>
<dbReference type="AlphaFoldDB" id="A0A7C9BK56"/>
<evidence type="ECO:0000256" key="3">
    <source>
        <dbReference type="ARBA" id="ARBA00022801"/>
    </source>
</evidence>
<dbReference type="InterPro" id="IPR041382">
    <property type="entry name" value="SH3_16"/>
</dbReference>
<dbReference type="Proteomes" id="UP000479293">
    <property type="component" value="Unassembled WGS sequence"/>
</dbReference>
<dbReference type="RefSeq" id="WP_152761061.1">
    <property type="nucleotide sequence ID" value="NZ_WHLY01000002.1"/>
</dbReference>
<keyword evidence="5" id="KW-0732">Signal</keyword>
<dbReference type="GO" id="GO:0006508">
    <property type="term" value="P:proteolysis"/>
    <property type="evidence" value="ECO:0007669"/>
    <property type="project" value="UniProtKB-KW"/>
</dbReference>
<feature type="domain" description="SH3b" evidence="6">
    <location>
        <begin position="94"/>
        <end position="157"/>
    </location>
</feature>
<dbReference type="PROSITE" id="PS51935">
    <property type="entry name" value="NLPC_P60"/>
    <property type="match status" value="1"/>
</dbReference>
<evidence type="ECO:0000313" key="9">
    <source>
        <dbReference type="Proteomes" id="UP000479293"/>
    </source>
</evidence>
<reference evidence="8 9" key="1">
    <citation type="submission" date="2019-10" db="EMBL/GenBank/DDBJ databases">
        <title>Draft Genome Sequence of Cytophagaceae sp. SJW1-29.</title>
        <authorList>
            <person name="Choi A."/>
        </authorList>
    </citation>
    <scope>NUCLEOTIDE SEQUENCE [LARGE SCALE GENOMIC DNA]</scope>
    <source>
        <strain evidence="8 9">SJW1-29</strain>
    </source>
</reference>
<dbReference type="Gene3D" id="3.90.1720.10">
    <property type="entry name" value="endopeptidase domain like (from Nostoc punctiforme)"/>
    <property type="match status" value="1"/>
</dbReference>
<sequence>MKAIVLLCVLILSAGTVSAQSPTAMQNTIEKVRRQYASDGRVAVFQIEADAQGTLKGKTNIPEAKAALLEKLKNEGTSYTDSIQSLPAEVLGEQTYGVVTISVANIRSQPRDAAELATQALLGMPLQVLDKDRGWYLVQTPDHYIAWVDWGGLQRMTLTEFEAWEAADKIMVLAPYTFSYEKPDAQGQTVSDLVAGDRLNLLEETTEFYHVQYPDGRYAYVAKTDAQPYQKWLESLAISEEKLVNTAKRMMGLPYLWGGTSYKGVDCSGFTKTIYYLNGWELPRDASQQVNTGELIDTADDFSNLRPGDLLFFGTRASDLTREKVTHVGMWIGNDEFIHASGKVRISSMNAEAPNFDAYEKNRFLRAKRLLGNAQGIQRLKPEFN</sequence>
<dbReference type="Pfam" id="PF18348">
    <property type="entry name" value="SH3_16"/>
    <property type="match status" value="1"/>
</dbReference>
<accession>A0A7C9BK56</accession>
<evidence type="ECO:0000256" key="4">
    <source>
        <dbReference type="ARBA" id="ARBA00022807"/>
    </source>
</evidence>
<dbReference type="PANTHER" id="PTHR47053">
    <property type="entry name" value="MUREIN DD-ENDOPEPTIDASE MEPH-RELATED"/>
    <property type="match status" value="1"/>
</dbReference>
<evidence type="ECO:0000256" key="1">
    <source>
        <dbReference type="ARBA" id="ARBA00007074"/>
    </source>
</evidence>
<dbReference type="Gene3D" id="2.30.30.40">
    <property type="entry name" value="SH3 Domains"/>
    <property type="match status" value="2"/>
</dbReference>
<keyword evidence="4" id="KW-0788">Thiol protease</keyword>
<dbReference type="InterPro" id="IPR003646">
    <property type="entry name" value="SH3-like_bac-type"/>
</dbReference>
<gene>
    <name evidence="8" type="ORF">GBK04_15140</name>
</gene>
<name>A0A7C9BK56_9BACT</name>
<evidence type="ECO:0000259" key="6">
    <source>
        <dbReference type="PROSITE" id="PS51781"/>
    </source>
</evidence>